<name>A0A7X0AV86_9PROT</name>
<keyword evidence="1" id="KW-0678">Repressor</keyword>
<dbReference type="GO" id="GO:0003700">
    <property type="term" value="F:DNA-binding transcription factor activity"/>
    <property type="evidence" value="ECO:0007669"/>
    <property type="project" value="InterPro"/>
</dbReference>
<keyword evidence="8" id="KW-0670">Pyruvate</keyword>
<dbReference type="EMBL" id="JACIIZ010000003">
    <property type="protein sequence ID" value="MBB6250718.1"/>
    <property type="molecule type" value="Genomic_DNA"/>
</dbReference>
<dbReference type="InterPro" id="IPR000524">
    <property type="entry name" value="Tscrpt_reg_HTH_GntR"/>
</dbReference>
<keyword evidence="9" id="KW-1185">Reference proteome</keyword>
<evidence type="ECO:0000256" key="5">
    <source>
        <dbReference type="ARBA" id="ARBA00037357"/>
    </source>
</evidence>
<gene>
    <name evidence="8" type="ORF">FHS74_001263</name>
</gene>
<keyword evidence="2" id="KW-0805">Transcription regulation</keyword>
<accession>A0A7X0AV86</accession>
<evidence type="ECO:0000256" key="6">
    <source>
        <dbReference type="ARBA" id="ARBA00039592"/>
    </source>
</evidence>
<dbReference type="PANTHER" id="PTHR43537:SF34">
    <property type="entry name" value="PYRUVATE DEHYDROGENASE COMPLEX REPRESSOR"/>
    <property type="match status" value="1"/>
</dbReference>
<proteinExistence type="predicted"/>
<keyword evidence="4" id="KW-0804">Transcription</keyword>
<dbReference type="SMART" id="SM00345">
    <property type="entry name" value="HTH_GNTR"/>
    <property type="match status" value="1"/>
</dbReference>
<dbReference type="AlphaFoldDB" id="A0A7X0AV86"/>
<keyword evidence="3" id="KW-0238">DNA-binding</keyword>
<dbReference type="SMART" id="SM00895">
    <property type="entry name" value="FCD"/>
    <property type="match status" value="1"/>
</dbReference>
<evidence type="ECO:0000313" key="9">
    <source>
        <dbReference type="Proteomes" id="UP000539175"/>
    </source>
</evidence>
<dbReference type="InterPro" id="IPR036388">
    <property type="entry name" value="WH-like_DNA-bd_sf"/>
</dbReference>
<dbReference type="SUPFAM" id="SSF46785">
    <property type="entry name" value="Winged helix' DNA-binding domain"/>
    <property type="match status" value="1"/>
</dbReference>
<evidence type="ECO:0000256" key="3">
    <source>
        <dbReference type="ARBA" id="ARBA00023125"/>
    </source>
</evidence>
<evidence type="ECO:0000259" key="7">
    <source>
        <dbReference type="PROSITE" id="PS50949"/>
    </source>
</evidence>
<dbReference type="RefSeq" id="WP_184798575.1">
    <property type="nucleotide sequence ID" value="NZ_JACIIZ010000003.1"/>
</dbReference>
<dbReference type="CDD" id="cd07377">
    <property type="entry name" value="WHTH_GntR"/>
    <property type="match status" value="1"/>
</dbReference>
<dbReference type="SUPFAM" id="SSF48008">
    <property type="entry name" value="GntR ligand-binding domain-like"/>
    <property type="match status" value="1"/>
</dbReference>
<dbReference type="Gene3D" id="1.20.120.530">
    <property type="entry name" value="GntR ligand-binding domain-like"/>
    <property type="match status" value="1"/>
</dbReference>
<sequence length="262" mass="28985">MKDSIRPAKLADTIAEHLEQLIVEGSLRPGEKLLPERELAVRFNVSRPSLREALEKLEQRGLLRSGRGGATFVAPLLGPTFTEPLHAVLAARPETTLDYLEFRTEVEGAAAYYAALRATDVDRAQIQARFEAMEAAHGHDVPAPDLAREEADADADFHLAVYEATHNVVILHIMRALAEMLRQDVFFNRAKLYQRTGVRQLLLGQHRALYEAIMKGDPAAARAAAEAHINFIRDALVEISRADARLEASLRRIAGGDIVAEK</sequence>
<evidence type="ECO:0000313" key="8">
    <source>
        <dbReference type="EMBL" id="MBB6250718.1"/>
    </source>
</evidence>
<dbReference type="PROSITE" id="PS50949">
    <property type="entry name" value="HTH_GNTR"/>
    <property type="match status" value="1"/>
</dbReference>
<evidence type="ECO:0000256" key="1">
    <source>
        <dbReference type="ARBA" id="ARBA00022491"/>
    </source>
</evidence>
<feature type="domain" description="HTH gntR-type" evidence="7">
    <location>
        <begin position="8"/>
        <end position="76"/>
    </location>
</feature>
<dbReference type="InterPro" id="IPR011711">
    <property type="entry name" value="GntR_C"/>
</dbReference>
<dbReference type="GO" id="GO:0003677">
    <property type="term" value="F:DNA binding"/>
    <property type="evidence" value="ECO:0007669"/>
    <property type="project" value="UniProtKB-KW"/>
</dbReference>
<dbReference type="PRINTS" id="PR00035">
    <property type="entry name" value="HTHGNTR"/>
</dbReference>
<dbReference type="PANTHER" id="PTHR43537">
    <property type="entry name" value="TRANSCRIPTIONAL REGULATOR, GNTR FAMILY"/>
    <property type="match status" value="1"/>
</dbReference>
<comment type="function">
    <text evidence="5">Transcriptional repressor for the pyruvate dehydrogenase complex genes aceEF and lpd.</text>
</comment>
<dbReference type="Gene3D" id="1.10.10.10">
    <property type="entry name" value="Winged helix-like DNA-binding domain superfamily/Winged helix DNA-binding domain"/>
    <property type="match status" value="1"/>
</dbReference>
<dbReference type="InterPro" id="IPR008920">
    <property type="entry name" value="TF_FadR/GntR_C"/>
</dbReference>
<evidence type="ECO:0000256" key="2">
    <source>
        <dbReference type="ARBA" id="ARBA00023015"/>
    </source>
</evidence>
<organism evidence="8 9">
    <name type="scientific">Nitrospirillum iridis</name>
    <dbReference type="NCBI Taxonomy" id="765888"/>
    <lineage>
        <taxon>Bacteria</taxon>
        <taxon>Pseudomonadati</taxon>
        <taxon>Pseudomonadota</taxon>
        <taxon>Alphaproteobacteria</taxon>
        <taxon>Rhodospirillales</taxon>
        <taxon>Azospirillaceae</taxon>
        <taxon>Nitrospirillum</taxon>
    </lineage>
</organism>
<dbReference type="Proteomes" id="UP000539175">
    <property type="component" value="Unassembled WGS sequence"/>
</dbReference>
<dbReference type="Pfam" id="PF07729">
    <property type="entry name" value="FCD"/>
    <property type="match status" value="1"/>
</dbReference>
<protein>
    <recommendedName>
        <fullName evidence="6">Pyruvate dehydrogenase complex repressor</fullName>
    </recommendedName>
</protein>
<evidence type="ECO:0000256" key="4">
    <source>
        <dbReference type="ARBA" id="ARBA00023163"/>
    </source>
</evidence>
<reference evidence="8 9" key="1">
    <citation type="submission" date="2020-08" db="EMBL/GenBank/DDBJ databases">
        <title>Genomic Encyclopedia of Type Strains, Phase IV (KMG-IV): sequencing the most valuable type-strain genomes for metagenomic binning, comparative biology and taxonomic classification.</title>
        <authorList>
            <person name="Goeker M."/>
        </authorList>
    </citation>
    <scope>NUCLEOTIDE SEQUENCE [LARGE SCALE GENOMIC DNA]</scope>
    <source>
        <strain evidence="8 9">DSM 22198</strain>
    </source>
</reference>
<comment type="caution">
    <text evidence="8">The sequence shown here is derived from an EMBL/GenBank/DDBJ whole genome shotgun (WGS) entry which is preliminary data.</text>
</comment>
<dbReference type="Pfam" id="PF00392">
    <property type="entry name" value="GntR"/>
    <property type="match status" value="1"/>
</dbReference>
<dbReference type="InterPro" id="IPR036390">
    <property type="entry name" value="WH_DNA-bd_sf"/>
</dbReference>